<accession>A0A7Y6BSK8</accession>
<evidence type="ECO:0000313" key="2">
    <source>
        <dbReference type="EMBL" id="NUU73833.1"/>
    </source>
</evidence>
<dbReference type="Proteomes" id="UP000526125">
    <property type="component" value="Unassembled WGS sequence"/>
</dbReference>
<comment type="caution">
    <text evidence="2">The sequence shown here is derived from an EMBL/GenBank/DDBJ whole genome shotgun (WGS) entry which is preliminary data.</text>
</comment>
<sequence length="357" mass="41509">MNKSKLGDKFFIKSGILLCMLVLYFPLCIGISMLLIQVINKIDPGAFYRYATENKYSEDVFFSIEIDAKTGVGDTITATFEIMEKELPDNAQAIFHELLKDEPLFLSQLEDNKAYMNYLVDSSLTVEELTAYMKSISNLSNEILNGSFYFSAVIILLILYIFLRFRIELYWLAGTLYVFSILDGFTSGIFSSVFYNPMRLASKMMGQVYTLDQYNMYIGFLPKIKEAFLTFIIFDTIGQIYREKWEKRRSERLTEIYYSLGLVLNMMRALKTANRNFPFIKISKVNIDLHYLCKYASKNRKDLALKEVRELTLIFLREIESSSLLVEDVIIFLEKLQTELNESDNFRSNLMYLGSSK</sequence>
<feature type="transmembrane region" description="Helical" evidence="1">
    <location>
        <begin position="143"/>
        <end position="163"/>
    </location>
</feature>
<name>A0A7Y6BSK8_9BACL</name>
<proteinExistence type="predicted"/>
<dbReference type="EMBL" id="JABMCB010000093">
    <property type="protein sequence ID" value="NUU73833.1"/>
    <property type="molecule type" value="Genomic_DNA"/>
</dbReference>
<keyword evidence="1" id="KW-1133">Transmembrane helix</keyword>
<protein>
    <submittedName>
        <fullName evidence="2">Uncharacterized protein</fullName>
    </submittedName>
</protein>
<feature type="transmembrane region" description="Helical" evidence="1">
    <location>
        <begin position="169"/>
        <end position="195"/>
    </location>
</feature>
<dbReference type="AlphaFoldDB" id="A0A7Y6BSK8"/>
<gene>
    <name evidence="2" type="ORF">HP552_00790</name>
</gene>
<reference evidence="2 3" key="1">
    <citation type="submission" date="2020-05" db="EMBL/GenBank/DDBJ databases">
        <title>Genome Sequencing of Type Strains.</title>
        <authorList>
            <person name="Lemaire J.F."/>
            <person name="Inderbitzin P."/>
            <person name="Gregorio O.A."/>
            <person name="Collins S.B."/>
            <person name="Wespe N."/>
            <person name="Knight-Connoni V."/>
        </authorList>
    </citation>
    <scope>NUCLEOTIDE SEQUENCE [LARGE SCALE GENOMIC DNA]</scope>
    <source>
        <strain evidence="2 3">LMG 21957</strain>
    </source>
</reference>
<organism evidence="2 3">
    <name type="scientific">Paenibacillus xylanilyticus</name>
    <dbReference type="NCBI Taxonomy" id="248903"/>
    <lineage>
        <taxon>Bacteria</taxon>
        <taxon>Bacillati</taxon>
        <taxon>Bacillota</taxon>
        <taxon>Bacilli</taxon>
        <taxon>Bacillales</taxon>
        <taxon>Paenibacillaceae</taxon>
        <taxon>Paenibacillus</taxon>
    </lineage>
</organism>
<feature type="transmembrane region" description="Helical" evidence="1">
    <location>
        <begin position="15"/>
        <end position="39"/>
    </location>
</feature>
<evidence type="ECO:0000313" key="3">
    <source>
        <dbReference type="Proteomes" id="UP000526125"/>
    </source>
</evidence>
<evidence type="ECO:0000256" key="1">
    <source>
        <dbReference type="SAM" id="Phobius"/>
    </source>
</evidence>
<dbReference type="RefSeq" id="WP_175393867.1">
    <property type="nucleotide sequence ID" value="NZ_JABMCB010000093.1"/>
</dbReference>
<keyword evidence="1" id="KW-0472">Membrane</keyword>
<keyword evidence="1" id="KW-0812">Transmembrane</keyword>
<keyword evidence="3" id="KW-1185">Reference proteome</keyword>